<dbReference type="RefSeq" id="WP_215801207.1">
    <property type="nucleotide sequence ID" value="NZ_CP053881.1"/>
</dbReference>
<dbReference type="AlphaFoldDB" id="A0ABD7END9"/>
<evidence type="ECO:0000313" key="2">
    <source>
        <dbReference type="Proteomes" id="UP000679312"/>
    </source>
</evidence>
<protein>
    <submittedName>
        <fullName evidence="1">Uncharacterized protein</fullName>
    </submittedName>
</protein>
<proteinExistence type="predicted"/>
<accession>A0ABD7END9</accession>
<name>A0ABD7END9_AERJA</name>
<organism evidence="1 2">
    <name type="scientific">Aeromonas jandaei</name>
    <dbReference type="NCBI Taxonomy" id="650"/>
    <lineage>
        <taxon>Bacteria</taxon>
        <taxon>Pseudomonadati</taxon>
        <taxon>Pseudomonadota</taxon>
        <taxon>Gammaproteobacteria</taxon>
        <taxon>Aeromonadales</taxon>
        <taxon>Aeromonadaceae</taxon>
        <taxon>Aeromonas</taxon>
    </lineage>
</organism>
<evidence type="ECO:0000313" key="1">
    <source>
        <dbReference type="EMBL" id="QWL62786.1"/>
    </source>
</evidence>
<gene>
    <name evidence="1" type="ORF">HQ399_11305</name>
</gene>
<reference evidence="1 2" key="1">
    <citation type="journal article" date="2021" name="Front. Microbiol.">
        <title>Prevalence and Genetic Analysis of Chromosomal mcr-3/7 in Aeromonas From U.S. Animal-Derived Samples.</title>
        <authorList>
            <person name="Wang Y."/>
            <person name="Hou N."/>
            <person name="Rasooly R."/>
            <person name="Gu Y."/>
            <person name="He X."/>
        </authorList>
    </citation>
    <scope>NUCLEOTIDE SEQUENCE [LARGE SCALE GENOMIC DNA]</scope>
    <source>
        <strain evidence="1 2">4608</strain>
    </source>
</reference>
<dbReference type="EMBL" id="CP053881">
    <property type="protein sequence ID" value="QWL62786.1"/>
    <property type="molecule type" value="Genomic_DNA"/>
</dbReference>
<dbReference type="Proteomes" id="UP000679312">
    <property type="component" value="Chromosome"/>
</dbReference>
<sequence>MADLQHVVLAKIGSLAMAENYFCAADNSAAHKSAANKKGWRLAILLLSSAQVAERYYAFFR</sequence>